<dbReference type="AlphaFoldDB" id="A0AAV4DBQ7"/>
<dbReference type="Proteomes" id="UP000735302">
    <property type="component" value="Unassembled WGS sequence"/>
</dbReference>
<organism evidence="1 2">
    <name type="scientific">Plakobranchus ocellatus</name>
    <dbReference type="NCBI Taxonomy" id="259542"/>
    <lineage>
        <taxon>Eukaryota</taxon>
        <taxon>Metazoa</taxon>
        <taxon>Spiralia</taxon>
        <taxon>Lophotrochozoa</taxon>
        <taxon>Mollusca</taxon>
        <taxon>Gastropoda</taxon>
        <taxon>Heterobranchia</taxon>
        <taxon>Euthyneura</taxon>
        <taxon>Panpulmonata</taxon>
        <taxon>Sacoglossa</taxon>
        <taxon>Placobranchoidea</taxon>
        <taxon>Plakobranchidae</taxon>
        <taxon>Plakobranchus</taxon>
    </lineage>
</organism>
<gene>
    <name evidence="1" type="ORF">PoB_006815700</name>
</gene>
<evidence type="ECO:0000313" key="2">
    <source>
        <dbReference type="Proteomes" id="UP000735302"/>
    </source>
</evidence>
<accession>A0AAV4DBQ7</accession>
<protein>
    <submittedName>
        <fullName evidence="1">Uncharacterized protein</fullName>
    </submittedName>
</protein>
<reference evidence="1 2" key="1">
    <citation type="journal article" date="2021" name="Elife">
        <title>Chloroplast acquisition without the gene transfer in kleptoplastic sea slugs, Plakobranchus ocellatus.</title>
        <authorList>
            <person name="Maeda T."/>
            <person name="Takahashi S."/>
            <person name="Yoshida T."/>
            <person name="Shimamura S."/>
            <person name="Takaki Y."/>
            <person name="Nagai Y."/>
            <person name="Toyoda A."/>
            <person name="Suzuki Y."/>
            <person name="Arimoto A."/>
            <person name="Ishii H."/>
            <person name="Satoh N."/>
            <person name="Nishiyama T."/>
            <person name="Hasebe M."/>
            <person name="Maruyama T."/>
            <person name="Minagawa J."/>
            <person name="Obokata J."/>
            <person name="Shigenobu S."/>
        </authorList>
    </citation>
    <scope>NUCLEOTIDE SEQUENCE [LARGE SCALE GENOMIC DNA]</scope>
</reference>
<comment type="caution">
    <text evidence="1">The sequence shown here is derived from an EMBL/GenBank/DDBJ whole genome shotgun (WGS) entry which is preliminary data.</text>
</comment>
<keyword evidence="2" id="KW-1185">Reference proteome</keyword>
<evidence type="ECO:0000313" key="1">
    <source>
        <dbReference type="EMBL" id="GFO41652.1"/>
    </source>
</evidence>
<name>A0AAV4DBQ7_9GAST</name>
<sequence>MYTALPKAYVASGCKLHRTKKYVSKELVYTLFCRREFPTVTPFFNDVILIWQVDLPKWDCQDQGVTFRNGEKKDIMFSCGNPYTCINGVLKPSSYQCLWNNLCLNLNEKLAGRICIMDRNNWTRIVLQNEVDKWTG</sequence>
<proteinExistence type="predicted"/>
<dbReference type="EMBL" id="BLXT01007705">
    <property type="protein sequence ID" value="GFO41652.1"/>
    <property type="molecule type" value="Genomic_DNA"/>
</dbReference>